<dbReference type="Proteomes" id="UP000018144">
    <property type="component" value="Unassembled WGS sequence"/>
</dbReference>
<gene>
    <name evidence="2" type="ORF">PCON_08049</name>
</gene>
<keyword evidence="3" id="KW-1185">Reference proteome</keyword>
<dbReference type="AlphaFoldDB" id="U4LET0"/>
<evidence type="ECO:0000313" key="2">
    <source>
        <dbReference type="EMBL" id="CCX30057.1"/>
    </source>
</evidence>
<accession>U4LET0</accession>
<organism evidence="2 3">
    <name type="scientific">Pyronema omphalodes (strain CBS 100304)</name>
    <name type="common">Pyronema confluens</name>
    <dbReference type="NCBI Taxonomy" id="1076935"/>
    <lineage>
        <taxon>Eukaryota</taxon>
        <taxon>Fungi</taxon>
        <taxon>Dikarya</taxon>
        <taxon>Ascomycota</taxon>
        <taxon>Pezizomycotina</taxon>
        <taxon>Pezizomycetes</taxon>
        <taxon>Pezizales</taxon>
        <taxon>Pyronemataceae</taxon>
        <taxon>Pyronema</taxon>
    </lineage>
</organism>
<dbReference type="EMBL" id="HF935415">
    <property type="protein sequence ID" value="CCX30057.1"/>
    <property type="molecule type" value="Genomic_DNA"/>
</dbReference>
<sequence>MDVRRRTHHRNIRGKIDDALPSNATPSSSPEKTIDSTASHAGPSSSAENPIEPTTSHEGPLSSAKLDAETMEPVEAMVSMIHINICAPVEIGGNGPRVEYLMFPISIKADDTLEKICGKIAKEFHNKMEYTWRPTQPDFWPSLPCHDIIWWFLGVQMEIYDVQFKRICQAEEEAPFRVVGPYDWEETDDVKVLPKGEPFLKWLASAIMEPFKAKEVSELELFAREMKRLAKNDALLLKLRPRPWSSRINRLSTLESEIIILTADLRSGLCGYGEDGDRSNLNRDLETGERLLIAHCTLIGYRASN</sequence>
<evidence type="ECO:0000256" key="1">
    <source>
        <dbReference type="SAM" id="MobiDB-lite"/>
    </source>
</evidence>
<feature type="compositionally biased region" description="Polar residues" evidence="1">
    <location>
        <begin position="22"/>
        <end position="57"/>
    </location>
</feature>
<proteinExistence type="predicted"/>
<feature type="compositionally biased region" description="Basic residues" evidence="1">
    <location>
        <begin position="1"/>
        <end position="13"/>
    </location>
</feature>
<name>U4LET0_PYROM</name>
<reference evidence="2 3" key="1">
    <citation type="journal article" date="2013" name="PLoS Genet.">
        <title>The genome and development-dependent transcriptomes of Pyronema confluens: a window into fungal evolution.</title>
        <authorList>
            <person name="Traeger S."/>
            <person name="Altegoer F."/>
            <person name="Freitag M."/>
            <person name="Gabaldon T."/>
            <person name="Kempken F."/>
            <person name="Kumar A."/>
            <person name="Marcet-Houben M."/>
            <person name="Poggeler S."/>
            <person name="Stajich J.E."/>
            <person name="Nowrousian M."/>
        </authorList>
    </citation>
    <scope>NUCLEOTIDE SEQUENCE [LARGE SCALE GENOMIC DNA]</scope>
    <source>
        <strain evidence="3">CBS 100304</strain>
        <tissue evidence="2">Vegetative mycelium</tissue>
    </source>
</reference>
<feature type="region of interest" description="Disordered" evidence="1">
    <location>
        <begin position="1"/>
        <end position="63"/>
    </location>
</feature>
<protein>
    <submittedName>
        <fullName evidence="2">Uncharacterized protein</fullName>
    </submittedName>
</protein>
<evidence type="ECO:0000313" key="3">
    <source>
        <dbReference type="Proteomes" id="UP000018144"/>
    </source>
</evidence>